<dbReference type="InterPro" id="IPR046357">
    <property type="entry name" value="PPIase_dom_sf"/>
</dbReference>
<dbReference type="InterPro" id="IPR001179">
    <property type="entry name" value="PPIase_FKBP_dom"/>
</dbReference>
<keyword evidence="1" id="KW-0697">Rotamase</keyword>
<comment type="catalytic activity">
    <reaction evidence="1">
        <text>[protein]-peptidylproline (omega=180) = [protein]-peptidylproline (omega=0)</text>
        <dbReference type="Rhea" id="RHEA:16237"/>
        <dbReference type="Rhea" id="RHEA-COMP:10747"/>
        <dbReference type="Rhea" id="RHEA-COMP:10748"/>
        <dbReference type="ChEBI" id="CHEBI:83833"/>
        <dbReference type="ChEBI" id="CHEBI:83834"/>
        <dbReference type="EC" id="5.2.1.8"/>
    </reaction>
</comment>
<organism evidence="4 5">
    <name type="scientific">Nepenthes gracilis</name>
    <name type="common">Slender pitcher plant</name>
    <dbReference type="NCBI Taxonomy" id="150966"/>
    <lineage>
        <taxon>Eukaryota</taxon>
        <taxon>Viridiplantae</taxon>
        <taxon>Streptophyta</taxon>
        <taxon>Embryophyta</taxon>
        <taxon>Tracheophyta</taxon>
        <taxon>Spermatophyta</taxon>
        <taxon>Magnoliopsida</taxon>
        <taxon>eudicotyledons</taxon>
        <taxon>Gunneridae</taxon>
        <taxon>Pentapetalae</taxon>
        <taxon>Caryophyllales</taxon>
        <taxon>Nepenthaceae</taxon>
        <taxon>Nepenthes</taxon>
    </lineage>
</organism>
<protein>
    <recommendedName>
        <fullName evidence="1">peptidylprolyl isomerase</fullName>
        <ecNumber evidence="1">5.2.1.8</ecNumber>
    </recommendedName>
</protein>
<keyword evidence="1" id="KW-0413">Isomerase</keyword>
<dbReference type="SUPFAM" id="SSF54534">
    <property type="entry name" value="FKBP-like"/>
    <property type="match status" value="1"/>
</dbReference>
<dbReference type="AlphaFoldDB" id="A0AAD3TJP9"/>
<name>A0AAD3TJP9_NEPGR</name>
<reference evidence="4" key="1">
    <citation type="submission" date="2023-05" db="EMBL/GenBank/DDBJ databases">
        <title>Nepenthes gracilis genome sequencing.</title>
        <authorList>
            <person name="Fukushima K."/>
        </authorList>
    </citation>
    <scope>NUCLEOTIDE SEQUENCE</scope>
    <source>
        <strain evidence="4">SING2019-196</strain>
    </source>
</reference>
<comment type="caution">
    <text evidence="4">The sequence shown here is derived from an EMBL/GenBank/DDBJ whole genome shotgun (WGS) entry which is preliminary data.</text>
</comment>
<gene>
    <name evidence="4" type="ORF">Nepgr_032570</name>
</gene>
<keyword evidence="5" id="KW-1185">Reference proteome</keyword>
<evidence type="ECO:0000313" key="5">
    <source>
        <dbReference type="Proteomes" id="UP001279734"/>
    </source>
</evidence>
<dbReference type="Proteomes" id="UP001279734">
    <property type="component" value="Unassembled WGS sequence"/>
</dbReference>
<evidence type="ECO:0000256" key="2">
    <source>
        <dbReference type="SAM" id="MobiDB-lite"/>
    </source>
</evidence>
<dbReference type="Pfam" id="PF00254">
    <property type="entry name" value="FKBP_C"/>
    <property type="match status" value="1"/>
</dbReference>
<dbReference type="GO" id="GO:0003755">
    <property type="term" value="F:peptidyl-prolyl cis-trans isomerase activity"/>
    <property type="evidence" value="ECO:0007669"/>
    <property type="project" value="UniProtKB-KW"/>
</dbReference>
<feature type="domain" description="PPIase FKBP-type" evidence="3">
    <location>
        <begin position="350"/>
        <end position="417"/>
    </location>
</feature>
<dbReference type="Gene3D" id="3.10.50.40">
    <property type="match status" value="1"/>
</dbReference>
<evidence type="ECO:0000313" key="4">
    <source>
        <dbReference type="EMBL" id="GMH30727.1"/>
    </source>
</evidence>
<feature type="region of interest" description="Disordered" evidence="2">
    <location>
        <begin position="285"/>
        <end position="308"/>
    </location>
</feature>
<sequence length="417" mass="45074">MLSTDDFVQPDAKLEHKKSEALVLFRGSLSLFSGFALRASVQKSGSSISFGKSSNEPIMIAHGRLGYLSLSLSRQTSLWPLEMNSNPPPQHLLGRWCIHATINSSSLEDYIGCKASTGIDDDGVNVSRWYGLGANSIEENSIPPLRDKFEFGTSLNPPMKTDHPSCKLLCLEGRENVQAESASGVAVLQPSLVAMWRIAFIAGHYLLSCWSCHYITVVCMGDRDVYKVTKFSQLEKQGFPYPVGSFTWSETPGPSLQRAKSLTSGGNKGAVLNVPANFTTLAGSRPREAESKALGQPGTGNEGSPRATRQRVTLRLLTSWCDTPWVKMEAIETIIVLTLGILILVIRANGFTTAASVAGTVASSVTIVASFEAAEAEPFKFQTDIERVIEGIDRAVIVVKTGEVSHLTIAPEYDGSS</sequence>
<dbReference type="EC" id="5.2.1.8" evidence="1"/>
<accession>A0AAD3TJP9</accession>
<dbReference type="PROSITE" id="PS50059">
    <property type="entry name" value="FKBP_PPIASE"/>
    <property type="match status" value="1"/>
</dbReference>
<dbReference type="EMBL" id="BSYO01000038">
    <property type="protein sequence ID" value="GMH30727.1"/>
    <property type="molecule type" value="Genomic_DNA"/>
</dbReference>
<evidence type="ECO:0000256" key="1">
    <source>
        <dbReference type="PROSITE-ProRule" id="PRU00277"/>
    </source>
</evidence>
<proteinExistence type="predicted"/>
<evidence type="ECO:0000259" key="3">
    <source>
        <dbReference type="PROSITE" id="PS50059"/>
    </source>
</evidence>